<dbReference type="Pfam" id="PF00656">
    <property type="entry name" value="Peptidase_C14"/>
    <property type="match status" value="1"/>
</dbReference>
<dbReference type="InterPro" id="IPR029030">
    <property type="entry name" value="Caspase-like_dom_sf"/>
</dbReference>
<dbReference type="InterPro" id="IPR013783">
    <property type="entry name" value="Ig-like_fold"/>
</dbReference>
<dbReference type="PANTHER" id="PTHR19879">
    <property type="entry name" value="TRANSCRIPTION INITIATION FACTOR TFIID"/>
    <property type="match status" value="1"/>
</dbReference>
<dbReference type="SUPFAM" id="SSF82171">
    <property type="entry name" value="DPP6 N-terminal domain-like"/>
    <property type="match status" value="1"/>
</dbReference>
<accession>A0ABQ3GC18</accession>
<dbReference type="PROSITE" id="PS50082">
    <property type="entry name" value="WD_REPEATS_2"/>
    <property type="match status" value="1"/>
</dbReference>
<dbReference type="InterPro" id="IPR019775">
    <property type="entry name" value="WD40_repeat_CS"/>
</dbReference>
<comment type="caution">
    <text evidence="5">The sequence shown here is derived from an EMBL/GenBank/DDBJ whole genome shotgun (WGS) entry which is preliminary data.</text>
</comment>
<evidence type="ECO:0000256" key="3">
    <source>
        <dbReference type="PROSITE-ProRule" id="PRU00221"/>
    </source>
</evidence>
<evidence type="ECO:0000259" key="4">
    <source>
        <dbReference type="Pfam" id="PF00656"/>
    </source>
</evidence>
<keyword evidence="6" id="KW-1185">Reference proteome</keyword>
<keyword evidence="2" id="KW-0677">Repeat</keyword>
<dbReference type="Gene3D" id="2.60.40.10">
    <property type="entry name" value="Immunoglobulins"/>
    <property type="match status" value="1"/>
</dbReference>
<dbReference type="Pfam" id="PF00400">
    <property type="entry name" value="WD40"/>
    <property type="match status" value="1"/>
</dbReference>
<organism evidence="5 6">
    <name type="scientific">Pseudorhodoferax aquiterrae</name>
    <dbReference type="NCBI Taxonomy" id="747304"/>
    <lineage>
        <taxon>Bacteria</taxon>
        <taxon>Pseudomonadati</taxon>
        <taxon>Pseudomonadota</taxon>
        <taxon>Betaproteobacteria</taxon>
        <taxon>Burkholderiales</taxon>
        <taxon>Comamonadaceae</taxon>
    </lineage>
</organism>
<dbReference type="Gene3D" id="3.40.50.1460">
    <property type="match status" value="1"/>
</dbReference>
<dbReference type="Gene3D" id="2.130.10.10">
    <property type="entry name" value="YVTN repeat-like/Quinoprotein amine dehydrogenase"/>
    <property type="match status" value="3"/>
</dbReference>
<proteinExistence type="predicted"/>
<sequence>MVAGGGCPEGKHEVTDIVVDRTWRPPAGGLGIAFLMFALTDAVCAQVPIPLVETGQHTGVINSIAVDRAERWLVTASEDKTARVWDLNSGRLERVLRLPIRRGLAGMLSAVAISPDGSLVALGGATGSAGAAHPIYLFERHSGRLLGRSGPYLDLAIQLVFSPDGRRLAATFGGGSMRILDTGNLWHELTISAACRAGSHGADFASDGRLVMGCLDGTVRLFDTQGELLGERKVGDRPSKVRFSPNGQHIAVGFERAPFVQVLSGRDLTLLAKPDHRLVTTGGLSQVAWSHDGERLYAAGTFQRDSVYPVVSWSQQGAGAPVLLDATTDTLSGLVPLASGRLAFGSYSSVWGILDAQGRREPQALQPVLDFRDSADRFSVSGDGRRVEFSGTRWHGDQWSRSLARFDLATRTLETEVEPEPGLRLPGSDGLPVAGWEYKEGTLFDGNRVPVLAFGERPHALDQADDRSGFVLGASWSLRRFDADGREVWHTFLLSSALAVNLSTNGRFVVAALGDGTLRWYDAANGAERLALFIHAEDKRWVLFTPEGFYEASAGGDALIGYWFEPERDREGQYVDSAQLSGIYFRPDLISRRLAGDEAAIAEAVAAIGDVRQVLAGGLPPTVTLLSPAEADSSGEYELKLRVDPANAGVGELKLFIDGAEVRARTVAPPGGGVVTQRLSLGPGAHVVAARAMRADGKVASNEVQARVTVQVAAPRPVLRVLAVGISKYDDASFRNGVKFATADATKLVERLRAGAQGLYRDVDTRVLVKRADTSLARIQAELDALVQRSRPEDVVVIFLAGHGKAPDGKYHFIPADFVYDGDQAFNGQRTLSQDRLELALKNLGAGKRLLILDTCDSGTAAQASRDGSSEQKDAIVRLMRATGRYILAAASPQGKALEDGFNGHGVYTAALLEGMAGRAVSPQSAMIDVDALANYVADRVPELTRAKGYEQRPMKTSFGQNFPITQRVP</sequence>
<dbReference type="SUPFAM" id="SSF50998">
    <property type="entry name" value="Quinoprotein alcohol dehydrogenase-like"/>
    <property type="match status" value="1"/>
</dbReference>
<feature type="repeat" description="WD" evidence="3">
    <location>
        <begin position="54"/>
        <end position="95"/>
    </location>
</feature>
<gene>
    <name evidence="5" type="ORF">GCM10007320_58940</name>
</gene>
<name>A0ABQ3GC18_9BURK</name>
<dbReference type="PROSITE" id="PS00678">
    <property type="entry name" value="WD_REPEATS_1"/>
    <property type="match status" value="1"/>
</dbReference>
<protein>
    <recommendedName>
        <fullName evidence="4">Peptidase C14 caspase domain-containing protein</fullName>
    </recommendedName>
</protein>
<dbReference type="InterPro" id="IPR011600">
    <property type="entry name" value="Pept_C14_caspase"/>
</dbReference>
<dbReference type="PROSITE" id="PS50294">
    <property type="entry name" value="WD_REPEATS_REGION"/>
    <property type="match status" value="1"/>
</dbReference>
<evidence type="ECO:0000313" key="6">
    <source>
        <dbReference type="Proteomes" id="UP000626210"/>
    </source>
</evidence>
<feature type="domain" description="Peptidase C14 caspase" evidence="4">
    <location>
        <begin position="721"/>
        <end position="958"/>
    </location>
</feature>
<keyword evidence="1 3" id="KW-0853">WD repeat</keyword>
<dbReference type="InterPro" id="IPR011047">
    <property type="entry name" value="Quinoprotein_ADH-like_sf"/>
</dbReference>
<dbReference type="SMART" id="SM00320">
    <property type="entry name" value="WD40"/>
    <property type="match status" value="6"/>
</dbReference>
<evidence type="ECO:0000256" key="1">
    <source>
        <dbReference type="ARBA" id="ARBA00022574"/>
    </source>
</evidence>
<dbReference type="Proteomes" id="UP000626210">
    <property type="component" value="Unassembled WGS sequence"/>
</dbReference>
<dbReference type="PANTHER" id="PTHR19879:SF9">
    <property type="entry name" value="TRANSCRIPTION INITIATION FACTOR TFIID SUBUNIT 5"/>
    <property type="match status" value="1"/>
</dbReference>
<evidence type="ECO:0000313" key="5">
    <source>
        <dbReference type="EMBL" id="GHD00949.1"/>
    </source>
</evidence>
<dbReference type="SUPFAM" id="SSF52129">
    <property type="entry name" value="Caspase-like"/>
    <property type="match status" value="1"/>
</dbReference>
<dbReference type="EMBL" id="BMYK01000033">
    <property type="protein sequence ID" value="GHD00949.1"/>
    <property type="molecule type" value="Genomic_DNA"/>
</dbReference>
<reference evidence="6" key="1">
    <citation type="journal article" date="2019" name="Int. J. Syst. Evol. Microbiol.">
        <title>The Global Catalogue of Microorganisms (GCM) 10K type strain sequencing project: providing services to taxonomists for standard genome sequencing and annotation.</title>
        <authorList>
            <consortium name="The Broad Institute Genomics Platform"/>
            <consortium name="The Broad Institute Genome Sequencing Center for Infectious Disease"/>
            <person name="Wu L."/>
            <person name="Ma J."/>
        </authorList>
    </citation>
    <scope>NUCLEOTIDE SEQUENCE [LARGE SCALE GENOMIC DNA]</scope>
    <source>
        <strain evidence="6">KCTC 23314</strain>
    </source>
</reference>
<evidence type="ECO:0000256" key="2">
    <source>
        <dbReference type="ARBA" id="ARBA00022737"/>
    </source>
</evidence>
<dbReference type="InterPro" id="IPR001680">
    <property type="entry name" value="WD40_rpt"/>
</dbReference>
<dbReference type="InterPro" id="IPR015943">
    <property type="entry name" value="WD40/YVTN_repeat-like_dom_sf"/>
</dbReference>